<evidence type="ECO:0000256" key="5">
    <source>
        <dbReference type="ARBA" id="ARBA00023288"/>
    </source>
</evidence>
<keyword evidence="3" id="KW-0472">Membrane</keyword>
<evidence type="ECO:0000313" key="9">
    <source>
        <dbReference type="Proteomes" id="UP000272528"/>
    </source>
</evidence>
<dbReference type="AlphaFoldDB" id="A0A3Q8XAR0"/>
<keyword evidence="9" id="KW-1185">Reference proteome</keyword>
<dbReference type="OrthoDB" id="2498957at2"/>
<dbReference type="PANTHER" id="PTHR43649">
    <property type="entry name" value="ARABINOSE-BINDING PROTEIN-RELATED"/>
    <property type="match status" value="1"/>
</dbReference>
<reference evidence="9" key="1">
    <citation type="submission" date="2018-12" db="EMBL/GenBank/DDBJ databases">
        <title>Genome sequence of Peanibacillus sp.</title>
        <authorList>
            <person name="Subramani G."/>
            <person name="Srinivasan S."/>
            <person name="Kim M.K."/>
        </authorList>
    </citation>
    <scope>NUCLEOTIDE SEQUENCE [LARGE SCALE GENOMIC DNA]</scope>
    <source>
        <strain evidence="9">18JY67-1</strain>
    </source>
</reference>
<accession>A0A3Q8XAR0</accession>
<protein>
    <submittedName>
        <fullName evidence="8">Extracellular solute-binding protein</fullName>
    </submittedName>
</protein>
<dbReference type="PROSITE" id="PS51257">
    <property type="entry name" value="PROKAR_LIPOPROTEIN"/>
    <property type="match status" value="1"/>
</dbReference>
<keyword evidence="2 7" id="KW-0732">Signal</keyword>
<dbReference type="KEGG" id="palb:EJC50_28800"/>
<keyword evidence="1" id="KW-1003">Cell membrane</keyword>
<feature type="compositionally biased region" description="Polar residues" evidence="6">
    <location>
        <begin position="35"/>
        <end position="49"/>
    </location>
</feature>
<organism evidence="8 9">
    <name type="scientific">Paenibacillus albus</name>
    <dbReference type="NCBI Taxonomy" id="2495582"/>
    <lineage>
        <taxon>Bacteria</taxon>
        <taxon>Bacillati</taxon>
        <taxon>Bacillota</taxon>
        <taxon>Bacilli</taxon>
        <taxon>Bacillales</taxon>
        <taxon>Paenibacillaceae</taxon>
        <taxon>Paenibacillus</taxon>
    </lineage>
</organism>
<proteinExistence type="predicted"/>
<evidence type="ECO:0000313" key="8">
    <source>
        <dbReference type="EMBL" id="AZN43242.1"/>
    </source>
</evidence>
<evidence type="ECO:0000256" key="3">
    <source>
        <dbReference type="ARBA" id="ARBA00023136"/>
    </source>
</evidence>
<sequence>MPRRSRDMKKKNALTVGLSALLLTSGLLAGCGSNGDNTSNSGDTNTAAKSTDTGSDSSNNGSGNAAPEDLYKKHLDISIAYMDIGTVIKEGQTDDMLKMLEDKFNITIKPVNESWGDYGDRTKLWAASGQLPDAFFTDATSGDLFNQWVEQGIIKALPDDMSKYPSLKQYTDLPDVKGAAASDGKNYFIPRMLASRNELPNDRGILIRKDWMDELGLKDPTTYDELKTVLKTIGEKKHVIPLTTSSIDWTSDSVFHNLAPAMQWWQKIDGQWKPGWMTDAFADVVAHERDLYQSGILDKDFSVPNMDASAKFNQGKAAALVNTVKNMAYDVPNWSKENPGVKYIDAVKILPPIPAADGNNYLYGYYDYWSGTMFNGSLSDEKQERILAMFDWLASPDGQKTVRYGLEGTDWESKGDLITNKHAEEKDFDLAKKYPSSSIFNGMSIWSDGKRYVEGYGPSEVEQTQKYLDEVEAQQLQTGQKAPVNWVVNAYAGSLNTGGGDVQGLVTKLVMGKEDIKEALKKFADEQMGLGLQDAIDKVNAKFKDEN</sequence>
<evidence type="ECO:0000256" key="6">
    <source>
        <dbReference type="SAM" id="MobiDB-lite"/>
    </source>
</evidence>
<keyword evidence="4" id="KW-0564">Palmitate</keyword>
<keyword evidence="5" id="KW-0449">Lipoprotein</keyword>
<dbReference type="InterPro" id="IPR050490">
    <property type="entry name" value="Bact_solute-bd_prot1"/>
</dbReference>
<dbReference type="Pfam" id="PF13416">
    <property type="entry name" value="SBP_bac_8"/>
    <property type="match status" value="1"/>
</dbReference>
<feature type="chain" id="PRO_5039517333" evidence="7">
    <location>
        <begin position="30"/>
        <end position="547"/>
    </location>
</feature>
<evidence type="ECO:0000256" key="7">
    <source>
        <dbReference type="SAM" id="SignalP"/>
    </source>
</evidence>
<dbReference type="EMBL" id="CP034437">
    <property type="protein sequence ID" value="AZN43242.1"/>
    <property type="molecule type" value="Genomic_DNA"/>
</dbReference>
<evidence type="ECO:0000256" key="4">
    <source>
        <dbReference type="ARBA" id="ARBA00023139"/>
    </source>
</evidence>
<feature type="signal peptide" evidence="7">
    <location>
        <begin position="1"/>
        <end position="29"/>
    </location>
</feature>
<dbReference type="PANTHER" id="PTHR43649:SF33">
    <property type="entry name" value="POLYGALACTURONAN_RHAMNOGALACTURONAN-BINDING PROTEIN YTCQ"/>
    <property type="match status" value="1"/>
</dbReference>
<feature type="compositionally biased region" description="Low complexity" evidence="6">
    <location>
        <begin position="50"/>
        <end position="64"/>
    </location>
</feature>
<dbReference type="InterPro" id="IPR006059">
    <property type="entry name" value="SBP"/>
</dbReference>
<evidence type="ECO:0000256" key="2">
    <source>
        <dbReference type="ARBA" id="ARBA00022729"/>
    </source>
</evidence>
<dbReference type="Proteomes" id="UP000272528">
    <property type="component" value="Chromosome"/>
</dbReference>
<gene>
    <name evidence="8" type="ORF">EJC50_28800</name>
</gene>
<name>A0A3Q8XAR0_9BACL</name>
<dbReference type="Gene3D" id="3.40.190.10">
    <property type="entry name" value="Periplasmic binding protein-like II"/>
    <property type="match status" value="2"/>
</dbReference>
<feature type="region of interest" description="Disordered" evidence="6">
    <location>
        <begin position="35"/>
        <end position="67"/>
    </location>
</feature>
<dbReference type="SUPFAM" id="SSF53850">
    <property type="entry name" value="Periplasmic binding protein-like II"/>
    <property type="match status" value="1"/>
</dbReference>
<evidence type="ECO:0000256" key="1">
    <source>
        <dbReference type="ARBA" id="ARBA00022475"/>
    </source>
</evidence>